<reference evidence="22" key="1">
    <citation type="submission" date="2016-11" db="EMBL/GenBank/DDBJ databases">
        <title>Dehalogenimonas formicexedens sp. nov., a chlorinated alkane respiring bacterium isolated from contaminated groundwater.</title>
        <authorList>
            <person name="Key T.A."/>
            <person name="Bowman K.S."/>
            <person name="Lee I."/>
            <person name="Chun J."/>
            <person name="Albuquerque L."/>
            <person name="da Costa M.S."/>
            <person name="Rainey F.A."/>
            <person name="Moe W.M."/>
        </authorList>
    </citation>
    <scope>NUCLEOTIDE SEQUENCE [LARGE SCALE GENOMIC DNA]</scope>
    <source>
        <strain evidence="22">NSZ-14</strain>
    </source>
</reference>
<name>A0A1P8FAL3_9CHLR</name>
<comment type="similarity">
    <text evidence="7">In the C-terminal section; belongs to the DHPS family.</text>
</comment>
<keyword evidence="14 21" id="KW-0418">Kinase</keyword>
<evidence type="ECO:0000256" key="6">
    <source>
        <dbReference type="ARBA" id="ARBA00009503"/>
    </source>
</evidence>
<evidence type="ECO:0000256" key="13">
    <source>
        <dbReference type="ARBA" id="ARBA00022741"/>
    </source>
</evidence>
<dbReference type="SUPFAM" id="SSF51717">
    <property type="entry name" value="Dihydropteroate synthetase-like"/>
    <property type="match status" value="1"/>
</dbReference>
<dbReference type="PROSITE" id="PS50972">
    <property type="entry name" value="PTERIN_BINDING"/>
    <property type="match status" value="1"/>
</dbReference>
<dbReference type="GO" id="GO:0046654">
    <property type="term" value="P:tetrahydrofolate biosynthetic process"/>
    <property type="evidence" value="ECO:0007669"/>
    <property type="project" value="UniProtKB-UniPathway"/>
</dbReference>
<dbReference type="Proteomes" id="UP000185934">
    <property type="component" value="Chromosome"/>
</dbReference>
<dbReference type="UniPathway" id="UPA00077">
    <property type="reaction ID" value="UER00155"/>
</dbReference>
<dbReference type="NCBIfam" id="TIGR01496">
    <property type="entry name" value="DHPS"/>
    <property type="match status" value="1"/>
</dbReference>
<dbReference type="PANTHER" id="PTHR20941">
    <property type="entry name" value="FOLATE SYNTHESIS PROTEINS"/>
    <property type="match status" value="1"/>
</dbReference>
<dbReference type="STRING" id="1839801.Dform_02189"/>
<comment type="cofactor">
    <cofactor evidence="3">
        <name>Mg(2+)</name>
        <dbReference type="ChEBI" id="CHEBI:18420"/>
    </cofactor>
</comment>
<evidence type="ECO:0000259" key="20">
    <source>
        <dbReference type="PROSITE" id="PS50972"/>
    </source>
</evidence>
<feature type="domain" description="Pterin-binding" evidence="20">
    <location>
        <begin position="24"/>
        <end position="271"/>
    </location>
</feature>
<gene>
    <name evidence="21" type="ORF">Dform_02189</name>
</gene>
<dbReference type="CDD" id="cd00739">
    <property type="entry name" value="DHPS"/>
    <property type="match status" value="1"/>
</dbReference>
<evidence type="ECO:0000256" key="14">
    <source>
        <dbReference type="ARBA" id="ARBA00022777"/>
    </source>
</evidence>
<dbReference type="PANTHER" id="PTHR20941:SF1">
    <property type="entry name" value="FOLIC ACID SYNTHESIS PROTEIN FOL1"/>
    <property type="match status" value="1"/>
</dbReference>
<evidence type="ECO:0000256" key="7">
    <source>
        <dbReference type="ARBA" id="ARBA00009951"/>
    </source>
</evidence>
<dbReference type="CDD" id="cd00483">
    <property type="entry name" value="HPPK"/>
    <property type="match status" value="1"/>
</dbReference>
<accession>A0A1P8FAL3</accession>
<evidence type="ECO:0000256" key="17">
    <source>
        <dbReference type="ARBA" id="ARBA00022909"/>
    </source>
</evidence>
<evidence type="ECO:0000256" key="5">
    <source>
        <dbReference type="ARBA" id="ARBA00005051"/>
    </source>
</evidence>
<dbReference type="RefSeq" id="WP_076004980.1">
    <property type="nucleotide sequence ID" value="NZ_CP018258.1"/>
</dbReference>
<keyword evidence="17" id="KW-0289">Folate biosynthesis</keyword>
<keyword evidence="13" id="KW-0547">Nucleotide-binding</keyword>
<dbReference type="InterPro" id="IPR045031">
    <property type="entry name" value="DHP_synth-like"/>
</dbReference>
<keyword evidence="15" id="KW-0067">ATP-binding</keyword>
<dbReference type="AlphaFoldDB" id="A0A1P8FAL3"/>
<comment type="similarity">
    <text evidence="6">Belongs to the DHPS family.</text>
</comment>
<evidence type="ECO:0000256" key="9">
    <source>
        <dbReference type="ARBA" id="ARBA00013253"/>
    </source>
</evidence>
<keyword evidence="16" id="KW-0460">Magnesium</keyword>
<evidence type="ECO:0000256" key="10">
    <source>
        <dbReference type="ARBA" id="ARBA00016919"/>
    </source>
</evidence>
<evidence type="ECO:0000256" key="18">
    <source>
        <dbReference type="ARBA" id="ARBA00023268"/>
    </source>
</evidence>
<evidence type="ECO:0000256" key="4">
    <source>
        <dbReference type="ARBA" id="ARBA00004763"/>
    </source>
</evidence>
<dbReference type="EC" id="2.5.1.15" evidence="8"/>
<dbReference type="EC" id="2.7.6.3" evidence="9"/>
<dbReference type="NCBIfam" id="TIGR01498">
    <property type="entry name" value="folK"/>
    <property type="match status" value="1"/>
</dbReference>
<keyword evidence="12" id="KW-0479">Metal-binding</keyword>
<dbReference type="SUPFAM" id="SSF55083">
    <property type="entry name" value="6-hydroxymethyl-7,8-dihydropterin pyrophosphokinase, HPPK"/>
    <property type="match status" value="1"/>
</dbReference>
<dbReference type="InterPro" id="IPR035907">
    <property type="entry name" value="Hppk_sf"/>
</dbReference>
<evidence type="ECO:0000256" key="16">
    <source>
        <dbReference type="ARBA" id="ARBA00022842"/>
    </source>
</evidence>
<dbReference type="InterPro" id="IPR000550">
    <property type="entry name" value="Hppk"/>
</dbReference>
<evidence type="ECO:0000313" key="21">
    <source>
        <dbReference type="EMBL" id="APV45492.1"/>
    </source>
</evidence>
<proteinExistence type="inferred from homology"/>
<evidence type="ECO:0000256" key="12">
    <source>
        <dbReference type="ARBA" id="ARBA00022723"/>
    </source>
</evidence>
<dbReference type="EMBL" id="CP018258">
    <property type="protein sequence ID" value="APV45492.1"/>
    <property type="molecule type" value="Genomic_DNA"/>
</dbReference>
<dbReference type="Pfam" id="PF00809">
    <property type="entry name" value="Pterin_bind"/>
    <property type="match status" value="1"/>
</dbReference>
<dbReference type="GO" id="GO:0004156">
    <property type="term" value="F:dihydropteroate synthase activity"/>
    <property type="evidence" value="ECO:0007669"/>
    <property type="project" value="UniProtKB-EC"/>
</dbReference>
<comment type="pathway">
    <text evidence="4">Cofactor biosynthesis; tetrahydrofolate biosynthesis; 7,8-dihydrofolate from 2-amino-4-hydroxy-6-hydroxymethyl-7,8-dihydropteridine diphosphate and 4-aminobenzoate: step 1/2.</text>
</comment>
<dbReference type="InterPro" id="IPR011005">
    <property type="entry name" value="Dihydropteroate_synth-like_sf"/>
</dbReference>
<dbReference type="InterPro" id="IPR000489">
    <property type="entry name" value="Pterin-binding_dom"/>
</dbReference>
<evidence type="ECO:0000256" key="3">
    <source>
        <dbReference type="ARBA" id="ARBA00001946"/>
    </source>
</evidence>
<keyword evidence="22" id="KW-1185">Reference proteome</keyword>
<dbReference type="InterPro" id="IPR006390">
    <property type="entry name" value="DHP_synth_dom"/>
</dbReference>
<dbReference type="Gene3D" id="3.20.20.20">
    <property type="entry name" value="Dihydropteroate synthase-like"/>
    <property type="match status" value="1"/>
</dbReference>
<comment type="catalytic activity">
    <reaction evidence="2">
        <text>6-hydroxymethyl-7,8-dihydropterin + ATP = (7,8-dihydropterin-6-yl)methyl diphosphate + AMP + H(+)</text>
        <dbReference type="Rhea" id="RHEA:11412"/>
        <dbReference type="ChEBI" id="CHEBI:15378"/>
        <dbReference type="ChEBI" id="CHEBI:30616"/>
        <dbReference type="ChEBI" id="CHEBI:44841"/>
        <dbReference type="ChEBI" id="CHEBI:72950"/>
        <dbReference type="ChEBI" id="CHEBI:456215"/>
        <dbReference type="EC" id="2.7.6.3"/>
    </reaction>
</comment>
<comment type="pathway">
    <text evidence="5">Cofactor biosynthesis; tetrahydrofolate biosynthesis; 2-amino-4-hydroxy-6-hydroxymethyl-7,8-dihydropteridine diphosphate from 7,8-dihydroneopterin triphosphate: step 4/4.</text>
</comment>
<dbReference type="GO" id="GO:0046656">
    <property type="term" value="P:folic acid biosynthetic process"/>
    <property type="evidence" value="ECO:0007669"/>
    <property type="project" value="UniProtKB-KW"/>
</dbReference>
<organism evidence="21 22">
    <name type="scientific">Dehalogenimonas formicexedens</name>
    <dbReference type="NCBI Taxonomy" id="1839801"/>
    <lineage>
        <taxon>Bacteria</taxon>
        <taxon>Bacillati</taxon>
        <taxon>Chloroflexota</taxon>
        <taxon>Dehalococcoidia</taxon>
        <taxon>Dehalococcoidales</taxon>
        <taxon>Dehalococcoidaceae</taxon>
        <taxon>Dehalogenimonas</taxon>
    </lineage>
</organism>
<dbReference type="PROSITE" id="PS00793">
    <property type="entry name" value="DHPS_2"/>
    <property type="match status" value="1"/>
</dbReference>
<evidence type="ECO:0000256" key="1">
    <source>
        <dbReference type="ARBA" id="ARBA00000012"/>
    </source>
</evidence>
<dbReference type="GO" id="GO:0005524">
    <property type="term" value="F:ATP binding"/>
    <property type="evidence" value="ECO:0007669"/>
    <property type="project" value="UniProtKB-KW"/>
</dbReference>
<evidence type="ECO:0000256" key="15">
    <source>
        <dbReference type="ARBA" id="ARBA00022840"/>
    </source>
</evidence>
<dbReference type="GO" id="GO:0005829">
    <property type="term" value="C:cytosol"/>
    <property type="evidence" value="ECO:0007669"/>
    <property type="project" value="TreeGrafter"/>
</dbReference>
<dbReference type="OrthoDB" id="9811744at2"/>
<evidence type="ECO:0000256" key="19">
    <source>
        <dbReference type="ARBA" id="ARBA00030193"/>
    </source>
</evidence>
<dbReference type="FunFam" id="3.20.20.20:FF:000006">
    <property type="entry name" value="Dihydropteroate synthase"/>
    <property type="match status" value="1"/>
</dbReference>
<evidence type="ECO:0000256" key="2">
    <source>
        <dbReference type="ARBA" id="ARBA00000198"/>
    </source>
</evidence>
<dbReference type="KEGG" id="dfo:Dform_02189"/>
<dbReference type="GO" id="GO:0046872">
    <property type="term" value="F:metal ion binding"/>
    <property type="evidence" value="ECO:0007669"/>
    <property type="project" value="UniProtKB-KW"/>
</dbReference>
<dbReference type="GO" id="GO:0016301">
    <property type="term" value="F:kinase activity"/>
    <property type="evidence" value="ECO:0007669"/>
    <property type="project" value="UniProtKB-KW"/>
</dbReference>
<keyword evidence="11" id="KW-0808">Transferase</keyword>
<keyword evidence="18" id="KW-0511">Multifunctional enzyme</keyword>
<sequence length="453" mass="48440">MNIRTGLPNATRIGKRDFQWGKRTFIMGILNVTPDSFSGDGVGYDIDSAVARAKQMVLEGADIIDVGGESTRPGAPEISVAEEIDRVVPVIRALSFEIDVPISVDTYKSEVAEASIRAGAAMINSVYGLKRDPSLAGVASRLNVPIILTSSQRDEPAKDIISAVLTDLLGAIQAAESACVAKDNIIVDPGFGFGKTVQQNLELLRRLDALKTLGKPILLGTSRKSTIGRVLGDIPPDQRLFGTIATTAIGIMNGASIIRVHDVAENVQAARMTGAVVFGFGFGSNQFHQIFLGLGSNLGDRLENLESALKLISEKVTVTRTSPIYETLPLGVSEQPKFLNLVIEGNTAETPEGLLGFLKSIEQKLGRGDAGSDAPRPIDIDILFFDDLTMSGESLVIPHPRLSQRAFVLVPLNELAPDLVHPVMKKTVNELLAALDNTRGVELYSGSLHGKKA</sequence>
<evidence type="ECO:0000313" key="22">
    <source>
        <dbReference type="Proteomes" id="UP000185934"/>
    </source>
</evidence>
<dbReference type="GO" id="GO:0003848">
    <property type="term" value="F:2-amino-4-hydroxy-6-hydroxymethyldihydropteridine diphosphokinase activity"/>
    <property type="evidence" value="ECO:0007669"/>
    <property type="project" value="UniProtKB-EC"/>
</dbReference>
<dbReference type="Gene3D" id="3.30.70.560">
    <property type="entry name" value="7,8-Dihydro-6-hydroxymethylpterin-pyrophosphokinase HPPK"/>
    <property type="match status" value="1"/>
</dbReference>
<evidence type="ECO:0000256" key="8">
    <source>
        <dbReference type="ARBA" id="ARBA00012458"/>
    </source>
</evidence>
<protein>
    <recommendedName>
        <fullName evidence="10">Dihydropteroate synthase</fullName>
        <ecNumber evidence="8">2.5.1.15</ecNumber>
        <ecNumber evidence="9">2.7.6.3</ecNumber>
    </recommendedName>
    <alternativeName>
        <fullName evidence="19">Dihydropteroate pyrophosphorylase</fullName>
    </alternativeName>
</protein>
<evidence type="ECO:0000256" key="11">
    <source>
        <dbReference type="ARBA" id="ARBA00022679"/>
    </source>
</evidence>
<comment type="catalytic activity">
    <reaction evidence="1">
        <text>(7,8-dihydropterin-6-yl)methyl diphosphate + 4-aminobenzoate = 7,8-dihydropteroate + diphosphate</text>
        <dbReference type="Rhea" id="RHEA:19949"/>
        <dbReference type="ChEBI" id="CHEBI:17836"/>
        <dbReference type="ChEBI" id="CHEBI:17839"/>
        <dbReference type="ChEBI" id="CHEBI:33019"/>
        <dbReference type="ChEBI" id="CHEBI:72950"/>
        <dbReference type="EC" id="2.5.1.15"/>
    </reaction>
</comment>
<dbReference type="Pfam" id="PF01288">
    <property type="entry name" value="HPPK"/>
    <property type="match status" value="1"/>
</dbReference>